<dbReference type="RefSeq" id="WP_012809987.1">
    <property type="nucleotide sequence ID" value="NC_013205.1"/>
</dbReference>
<proteinExistence type="predicted"/>
<dbReference type="EMBL" id="CP001727">
    <property type="protein sequence ID" value="ACV57625.1"/>
    <property type="molecule type" value="Genomic_DNA"/>
</dbReference>
<reference evidence="3" key="1">
    <citation type="submission" date="2009-09" db="EMBL/GenBank/DDBJ databases">
        <title>The complete chromosome of Alicyclobacillus acidocaldarius subsp. acidocaldarius DSM 446.</title>
        <authorList>
            <consortium name="US DOE Joint Genome Institute (JGI-PGF)"/>
            <person name="Lucas S."/>
            <person name="Copeland A."/>
            <person name="Lapidus A."/>
            <person name="Glavina del Rio T."/>
            <person name="Dalin E."/>
            <person name="Tice H."/>
            <person name="Bruce D."/>
            <person name="Goodwin L."/>
            <person name="Pitluck S."/>
            <person name="Kyrpides N."/>
            <person name="Mavromatis K."/>
            <person name="Ivanova N."/>
            <person name="Ovchinnikova G."/>
            <person name="Chertkov O."/>
            <person name="Sims D."/>
            <person name="Brettin T."/>
            <person name="Detter J.C."/>
            <person name="Han C."/>
            <person name="Larimer F."/>
            <person name="Land M."/>
            <person name="Hauser L."/>
            <person name="Markowitz V."/>
            <person name="Cheng J.-F."/>
            <person name="Hugenholtz P."/>
            <person name="Woyke T."/>
            <person name="Wu D."/>
            <person name="Pukall R."/>
            <person name="Klenk H.-P."/>
            <person name="Eisen J.A."/>
        </authorList>
    </citation>
    <scope>NUCLEOTIDE SEQUENCE [LARGE SCALE GENOMIC DNA]</scope>
    <source>
        <strain evidence="3">ATCC 27009 / DSM 446 / BCRC 14685 / JCM 5260 / KCTC 1825 / NBRC 15652 / NCIMB 11725 / NRRL B-14509 / 104-IA</strain>
    </source>
</reference>
<evidence type="ECO:0000313" key="2">
    <source>
        <dbReference type="EMBL" id="ACV57625.1"/>
    </source>
</evidence>
<feature type="compositionally biased region" description="Basic and acidic residues" evidence="1">
    <location>
        <begin position="129"/>
        <end position="138"/>
    </location>
</feature>
<dbReference type="AlphaFoldDB" id="C8WSW9"/>
<keyword evidence="3" id="KW-1185">Reference proteome</keyword>
<name>C8WSW9_ALIAD</name>
<dbReference type="STRING" id="521098.Aaci_0577"/>
<sequence>MAKIAFLCPREEIVTWLEAESAAFPYEVVQEPSTADACVVLAGDEEEAAWAAARIPDGKPVLWFGGLPETPLNLVYHDPELSEGTLDDMLDQAQTYHERLEADKPKRPSLRRPSLRRPPEPANDEAEASEDHEVTEDRVSEEEASPRTGASRARLRRTHGEAREDEPRDDEARVKRAERAEIAVGGVTAAWFAWQLAAFMERPLYAAVETEDFAEWYAPHAKWQGEPGVVYTGRRPNTVWQQARVRIWVTTLDPAHVVRIPTDTTHLVVNRVPDGFPVEPEVAIGRKVSLVIPERSRSVLRALYQGQPWILHQSPSVLDAWSAFLGTLTSSSTAAVVSKEEESEWTISW</sequence>
<dbReference type="KEGG" id="aac:Aaci_0577"/>
<organism evidence="2 3">
    <name type="scientific">Alicyclobacillus acidocaldarius subsp. acidocaldarius (strain ATCC 27009 / DSM 446 / BCRC 14685 / JCM 5260 / KCTC 1825 / NBRC 15652 / NCIMB 11725 / NRRL B-14509 / 104-IA)</name>
    <name type="common">Bacillus acidocaldarius</name>
    <dbReference type="NCBI Taxonomy" id="521098"/>
    <lineage>
        <taxon>Bacteria</taxon>
        <taxon>Bacillati</taxon>
        <taxon>Bacillota</taxon>
        <taxon>Bacilli</taxon>
        <taxon>Bacillales</taxon>
        <taxon>Alicyclobacillaceae</taxon>
        <taxon>Alicyclobacillus</taxon>
    </lineage>
</organism>
<reference evidence="2 3" key="2">
    <citation type="journal article" date="2010" name="Stand. Genomic Sci.">
        <title>Complete genome sequence of Alicyclobacillus acidocaldarius type strain (104-IA).</title>
        <authorList>
            <person name="Mavromatis K."/>
            <person name="Sikorski J."/>
            <person name="Lapidus A."/>
            <person name="Glavina Del Rio T."/>
            <person name="Copeland A."/>
            <person name="Tice H."/>
            <person name="Cheng J.F."/>
            <person name="Lucas S."/>
            <person name="Chen F."/>
            <person name="Nolan M."/>
            <person name="Bruce D."/>
            <person name="Goodwin L."/>
            <person name="Pitluck S."/>
            <person name="Ivanova N."/>
            <person name="Ovchinnikova G."/>
            <person name="Pati A."/>
            <person name="Chen A."/>
            <person name="Palaniappan K."/>
            <person name="Land M."/>
            <person name="Hauser L."/>
            <person name="Chang Y.J."/>
            <person name="Jeffries C.D."/>
            <person name="Chain P."/>
            <person name="Meincke L."/>
            <person name="Sims D."/>
            <person name="Chertkov O."/>
            <person name="Han C."/>
            <person name="Brettin T."/>
            <person name="Detter J.C."/>
            <person name="Wahrenburg C."/>
            <person name="Rohde M."/>
            <person name="Pukall R."/>
            <person name="Goker M."/>
            <person name="Bristow J."/>
            <person name="Eisen J.A."/>
            <person name="Markowitz V."/>
            <person name="Hugenholtz P."/>
            <person name="Klenk H.P."/>
            <person name="Kyrpides N.C."/>
        </authorList>
    </citation>
    <scope>NUCLEOTIDE SEQUENCE [LARGE SCALE GENOMIC DNA]</scope>
    <source>
        <strain evidence="3">ATCC 27009 / DSM 446 / BCRC 14685 / JCM 5260 / KCTC 1825 / NBRC 15652 / NCIMB 11725 / NRRL B-14509 / 104-IA</strain>
    </source>
</reference>
<evidence type="ECO:0000313" key="3">
    <source>
        <dbReference type="Proteomes" id="UP000001917"/>
    </source>
</evidence>
<feature type="region of interest" description="Disordered" evidence="1">
    <location>
        <begin position="98"/>
        <end position="173"/>
    </location>
</feature>
<feature type="compositionally biased region" description="Basic and acidic residues" evidence="1">
    <location>
        <begin position="158"/>
        <end position="173"/>
    </location>
</feature>
<protein>
    <submittedName>
        <fullName evidence="2">Uncharacterized protein</fullName>
    </submittedName>
</protein>
<dbReference type="Proteomes" id="UP000001917">
    <property type="component" value="Chromosome"/>
</dbReference>
<accession>C8WSW9</accession>
<dbReference type="HOGENOM" id="CLU_793737_0_0_9"/>
<evidence type="ECO:0000256" key="1">
    <source>
        <dbReference type="SAM" id="MobiDB-lite"/>
    </source>
</evidence>
<gene>
    <name evidence="2" type="ordered locus">Aaci_0577</name>
</gene>